<accession>A0AC35FXT3</accession>
<evidence type="ECO:0000313" key="2">
    <source>
        <dbReference type="WBParaSite" id="PS1159_v2.g21884.t1"/>
    </source>
</evidence>
<proteinExistence type="predicted"/>
<evidence type="ECO:0000313" key="1">
    <source>
        <dbReference type="Proteomes" id="UP000887580"/>
    </source>
</evidence>
<dbReference type="WBParaSite" id="PS1159_v2.g21884.t1">
    <property type="protein sequence ID" value="PS1159_v2.g21884.t1"/>
    <property type="gene ID" value="PS1159_v2.g21884"/>
</dbReference>
<organism evidence="1 2">
    <name type="scientific">Panagrolaimus sp. PS1159</name>
    <dbReference type="NCBI Taxonomy" id="55785"/>
    <lineage>
        <taxon>Eukaryota</taxon>
        <taxon>Metazoa</taxon>
        <taxon>Ecdysozoa</taxon>
        <taxon>Nematoda</taxon>
        <taxon>Chromadorea</taxon>
        <taxon>Rhabditida</taxon>
        <taxon>Tylenchina</taxon>
        <taxon>Panagrolaimomorpha</taxon>
        <taxon>Panagrolaimoidea</taxon>
        <taxon>Panagrolaimidae</taxon>
        <taxon>Panagrolaimus</taxon>
    </lineage>
</organism>
<name>A0AC35FXT3_9BILA</name>
<reference evidence="2" key="1">
    <citation type="submission" date="2022-11" db="UniProtKB">
        <authorList>
            <consortium name="WormBaseParasite"/>
        </authorList>
    </citation>
    <scope>IDENTIFICATION</scope>
</reference>
<dbReference type="Proteomes" id="UP000887580">
    <property type="component" value="Unplaced"/>
</dbReference>
<protein>
    <submittedName>
        <fullName evidence="2">Uncharacterized protein</fullName>
    </submittedName>
</protein>
<sequence length="84" mass="9532">MAETEEIHEESLNEIENIKNGDERDGGGEEEGGKKPSLPPSTPEPAYTRFIKPTMVNKCASRFNRKLHRLFLSKDLEECSLLIE</sequence>